<dbReference type="RefSeq" id="WP_379810903.1">
    <property type="nucleotide sequence ID" value="NZ_JBHUPC010000012.1"/>
</dbReference>
<dbReference type="PANTHER" id="PTHR46825">
    <property type="entry name" value="D-ALANYL-D-ALANINE-CARBOXYPEPTIDASE/ENDOPEPTIDASE AMPH"/>
    <property type="match status" value="1"/>
</dbReference>
<dbReference type="EMBL" id="JBHUPC010000012">
    <property type="protein sequence ID" value="MFD2891330.1"/>
    <property type="molecule type" value="Genomic_DNA"/>
</dbReference>
<dbReference type="EC" id="3.-.-.-" evidence="2"/>
<evidence type="ECO:0000313" key="2">
    <source>
        <dbReference type="EMBL" id="MFD2891330.1"/>
    </source>
</evidence>
<name>A0ABW5YK56_9FLAO</name>
<dbReference type="Proteomes" id="UP001597534">
    <property type="component" value="Unassembled WGS sequence"/>
</dbReference>
<dbReference type="Gene3D" id="3.40.710.10">
    <property type="entry name" value="DD-peptidase/beta-lactamase superfamily"/>
    <property type="match status" value="1"/>
</dbReference>
<dbReference type="PANTHER" id="PTHR46825:SF9">
    <property type="entry name" value="BETA-LACTAMASE-RELATED DOMAIN-CONTAINING PROTEIN"/>
    <property type="match status" value="1"/>
</dbReference>
<keyword evidence="2" id="KW-0378">Hydrolase</keyword>
<dbReference type="SUPFAM" id="SSF56601">
    <property type="entry name" value="beta-lactamase/transpeptidase-like"/>
    <property type="match status" value="1"/>
</dbReference>
<evidence type="ECO:0000313" key="3">
    <source>
        <dbReference type="Proteomes" id="UP001597534"/>
    </source>
</evidence>
<reference evidence="3" key="1">
    <citation type="journal article" date="2019" name="Int. J. Syst. Evol. Microbiol.">
        <title>The Global Catalogue of Microorganisms (GCM) 10K type strain sequencing project: providing services to taxonomists for standard genome sequencing and annotation.</title>
        <authorList>
            <consortium name="The Broad Institute Genomics Platform"/>
            <consortium name="The Broad Institute Genome Sequencing Center for Infectious Disease"/>
            <person name="Wu L."/>
            <person name="Ma J."/>
        </authorList>
    </citation>
    <scope>NUCLEOTIDE SEQUENCE [LARGE SCALE GENOMIC DNA]</scope>
    <source>
        <strain evidence="3">KCTC 22671</strain>
    </source>
</reference>
<protein>
    <submittedName>
        <fullName evidence="2">Serine hydrolase domain-containing protein</fullName>
        <ecNumber evidence="2">3.-.-.-</ecNumber>
    </submittedName>
</protein>
<dbReference type="InterPro" id="IPR001466">
    <property type="entry name" value="Beta-lactam-related"/>
</dbReference>
<organism evidence="2 3">
    <name type="scientific">Flavobacterium chuncheonense</name>
    <dbReference type="NCBI Taxonomy" id="2026653"/>
    <lineage>
        <taxon>Bacteria</taxon>
        <taxon>Pseudomonadati</taxon>
        <taxon>Bacteroidota</taxon>
        <taxon>Flavobacteriia</taxon>
        <taxon>Flavobacteriales</taxon>
        <taxon>Flavobacteriaceae</taxon>
        <taxon>Flavobacterium</taxon>
    </lineage>
</organism>
<dbReference type="Pfam" id="PF00144">
    <property type="entry name" value="Beta-lactamase"/>
    <property type="match status" value="1"/>
</dbReference>
<dbReference type="InterPro" id="IPR012338">
    <property type="entry name" value="Beta-lactam/transpept-like"/>
</dbReference>
<accession>A0ABW5YK56</accession>
<gene>
    <name evidence="2" type="ORF">ACFS5J_04805</name>
</gene>
<comment type="caution">
    <text evidence="2">The sequence shown here is derived from an EMBL/GenBank/DDBJ whole genome shotgun (WGS) entry which is preliminary data.</text>
</comment>
<evidence type="ECO:0000259" key="1">
    <source>
        <dbReference type="Pfam" id="PF00144"/>
    </source>
</evidence>
<keyword evidence="3" id="KW-1185">Reference proteome</keyword>
<proteinExistence type="predicted"/>
<dbReference type="InterPro" id="IPR050491">
    <property type="entry name" value="AmpC-like"/>
</dbReference>
<dbReference type="GO" id="GO:0016787">
    <property type="term" value="F:hydrolase activity"/>
    <property type="evidence" value="ECO:0007669"/>
    <property type="project" value="UniProtKB-KW"/>
</dbReference>
<dbReference type="PROSITE" id="PS51257">
    <property type="entry name" value="PROKAR_LIPOPROTEIN"/>
    <property type="match status" value="1"/>
</dbReference>
<sequence>MSIRYFSILLVLIIVSCKESTTTPAPKKEIVIKEPFEVEFSKVSKKYKKEKQAEISNFYNETIKKNKFSGGFLVAKNGEILFENYNGFANYKTKKEVTATTPLHLASVSKVLTAAVVMRLYDEKKLDINQNIKTYFPNFPHDGITIKTLLNHRSGIPNYAYFTEPDNIWGRKKILHNEDIIDLLCTKNIPMEYRPDTRFSYCNTNYALLALIIEKVTKLPYPEAMKQLLFEPLKMQNTFVFEYEQQKDTVSLSYKSNWHTIPFDQFDAVYGDKNIYSTPQDLLKFDLASYSENFFSKKLKEEIFKGYSYERPGVKNYGLGIRLNEWDNYNTLCYHNGWWHGSTTSYITLKKDTVTMIALSNNYNKKVYQLKKLSSVFGEYPFEIEND</sequence>
<feature type="domain" description="Beta-lactamase-related" evidence="1">
    <location>
        <begin position="70"/>
        <end position="363"/>
    </location>
</feature>